<keyword evidence="2" id="KW-1185">Reference proteome</keyword>
<dbReference type="RefSeq" id="WP_210219129.1">
    <property type="nucleotide sequence ID" value="NZ_CP072793.1"/>
</dbReference>
<gene>
    <name evidence="1" type="ORF">J9260_00545</name>
</gene>
<dbReference type="KEGG" id="tun:J9260_00545"/>
<dbReference type="PANTHER" id="PTHR39550:SF1">
    <property type="entry name" value="SLL0658 PROTEIN"/>
    <property type="match status" value="1"/>
</dbReference>
<dbReference type="Pfam" id="PF11848">
    <property type="entry name" value="DUF3368"/>
    <property type="match status" value="1"/>
</dbReference>
<accession>A0A975IHE4</accession>
<protein>
    <submittedName>
        <fullName evidence="1">DUF3368 domain-containing protein</fullName>
    </submittedName>
</protein>
<dbReference type="EMBL" id="CP072793">
    <property type="protein sequence ID" value="QTR53614.1"/>
    <property type="molecule type" value="Genomic_DNA"/>
</dbReference>
<sequence>MIIIADSSPLVALALCDCLDVLDALFGEVRVSQTVYEEVTVGNKAGSAKLAHYLQGKVKESCLDLHIIGGDTVDKGELTSIVLYKNLNADYLLIDEKAGRKVAQINQVKIIGSLGVLIEAKRKGMIPLLNPYIEILRNSKTYFGEELLNYALTVVGE</sequence>
<dbReference type="InterPro" id="IPR021799">
    <property type="entry name" value="PIN-like_prokaryotic"/>
</dbReference>
<proteinExistence type="predicted"/>
<evidence type="ECO:0000313" key="1">
    <source>
        <dbReference type="EMBL" id="QTR53614.1"/>
    </source>
</evidence>
<dbReference type="AlphaFoldDB" id="A0A975IHE4"/>
<name>A0A975IHE4_9GAMM</name>
<organism evidence="1 2">
    <name type="scientific">Thiothrix unzii</name>
    <dbReference type="NCBI Taxonomy" id="111769"/>
    <lineage>
        <taxon>Bacteria</taxon>
        <taxon>Pseudomonadati</taxon>
        <taxon>Pseudomonadota</taxon>
        <taxon>Gammaproteobacteria</taxon>
        <taxon>Thiotrichales</taxon>
        <taxon>Thiotrichaceae</taxon>
        <taxon>Thiothrix</taxon>
    </lineage>
</organism>
<reference evidence="1" key="1">
    <citation type="submission" date="2021-04" db="EMBL/GenBank/DDBJ databases">
        <title>Genomics, taxonomy and metabolism of representatives of sulfur bacteria of the genus Thiothrix: Thiothrix fructosivorans QT, Thiothrix unzii A1T and three new species, Thiothrix subterranea sp. nov., Thiothrix litoralis sp. nov. and 'Candidatus Thiothrix anitrata' sp. nov.</title>
        <authorList>
            <person name="Ravin N.V."/>
            <person name="Smolyakov D."/>
            <person name="Rudenko T.S."/>
            <person name="Mardanov A.V."/>
            <person name="Beletsky A.V."/>
            <person name="Markov N.D."/>
            <person name="Fomenkov A.I."/>
            <person name="Roberts R.J."/>
            <person name="Karnachuk O.V."/>
            <person name="Novikov A."/>
            <person name="Grabovich M.Y."/>
        </authorList>
    </citation>
    <scope>NUCLEOTIDE SEQUENCE</scope>
    <source>
        <strain evidence="1">A1</strain>
    </source>
</reference>
<dbReference type="Proteomes" id="UP000672009">
    <property type="component" value="Chromosome"/>
</dbReference>
<evidence type="ECO:0000313" key="2">
    <source>
        <dbReference type="Proteomes" id="UP000672009"/>
    </source>
</evidence>
<dbReference type="PANTHER" id="PTHR39550">
    <property type="entry name" value="SLL0658 PROTEIN"/>
    <property type="match status" value="1"/>
</dbReference>